<dbReference type="Proteomes" id="UP001651050">
    <property type="component" value="Unassembled WGS sequence"/>
</dbReference>
<dbReference type="EMBL" id="JALQCY010000004">
    <property type="protein sequence ID" value="MCK9795024.1"/>
    <property type="molecule type" value="Genomic_DNA"/>
</dbReference>
<name>A0ABT0J6I6_9MICO</name>
<protein>
    <submittedName>
        <fullName evidence="1">Uncharacterized protein</fullName>
    </submittedName>
</protein>
<keyword evidence="2" id="KW-1185">Reference proteome</keyword>
<accession>A0ABT0J6I6</accession>
<dbReference type="RefSeq" id="WP_416344877.1">
    <property type="nucleotide sequence ID" value="NZ_JALQCY010000004.1"/>
</dbReference>
<proteinExistence type="predicted"/>
<comment type="caution">
    <text evidence="1">The sequence shown here is derived from an EMBL/GenBank/DDBJ whole genome shotgun (WGS) entry which is preliminary data.</text>
</comment>
<sequence length="413" mass="44918">MVRINTPELERDGDEVVVKAELSGIRPAGTLRYRFPAAHEPSPEAMADALFPIGLLLAMATDRELVLDAPVSPALLDQSATVQDVFAAWYPGKFARASLRGVTARTGATPPRAAKALSTFTGGVDSFYTLHQNSDAISSLLFVHGFDIPLAHKEFRKVTSEHLQASAASAGKELIEGATNLRRFLNPHVTWSTMSHGAAIASFVLLLSGGHGTLYLPASYSYADLFPWGSHPLIDRLWSTEYLAIHHDGAGATRVAKTRAIAHDPVAQRHLRVCFQRTGEYNCERCKKCVRTMIALDLEGELGSFSTFTQGVDPAAVRALGVRTETDLAFARENLDFARERGRTDIADALSSSIDTYLAGKTRPAAGTPSPETAALRAQLEAARAEVAMLERRPSERAWSALRRTARRLGRSR</sequence>
<evidence type="ECO:0000313" key="1">
    <source>
        <dbReference type="EMBL" id="MCK9795024.1"/>
    </source>
</evidence>
<organism evidence="1 2">
    <name type="scientific">Isoptericola peretonis</name>
    <dbReference type="NCBI Taxonomy" id="2918523"/>
    <lineage>
        <taxon>Bacteria</taxon>
        <taxon>Bacillati</taxon>
        <taxon>Actinomycetota</taxon>
        <taxon>Actinomycetes</taxon>
        <taxon>Micrococcales</taxon>
        <taxon>Promicromonosporaceae</taxon>
        <taxon>Isoptericola</taxon>
    </lineage>
</organism>
<reference evidence="1 2" key="1">
    <citation type="submission" date="2022-02" db="EMBL/GenBank/DDBJ databases">
        <title>The car tank lid bacteriome: a reservoir of bacteria with potential in bioremediation of fuel.</title>
        <authorList>
            <person name="Vidal-Verdu A."/>
            <person name="Gomez-Martinez D."/>
            <person name="Latorre-Perez A."/>
            <person name="Pereto J."/>
            <person name="Porcar M."/>
        </authorList>
    </citation>
    <scope>NUCLEOTIDE SEQUENCE [LARGE SCALE GENOMIC DNA]</scope>
    <source>
        <strain evidence="1 2">4D.3</strain>
    </source>
</reference>
<gene>
    <name evidence="1" type="ORF">M1843_14830</name>
</gene>
<evidence type="ECO:0000313" key="2">
    <source>
        <dbReference type="Proteomes" id="UP001651050"/>
    </source>
</evidence>